<sequence length="381" mass="42322">MIKLLTQDDTVNLSKFISREQLSPTAAYHLVHEQVISPLHSHLTRLIAAWTGCDANDTRMILHTHALIGEILAFRLGKETILLRTGWTAFDEEKTELINQTVTCHIDLILQGLSQRTGQVLGELDHKPYEIALMQAKAGVSVAQAQYDLMLAGYRDEEIAQAAAAVKQAQAAYDYAQNFYNRQQGLWKSRTISANDLENARSSRDQAQATLKSAQDKLRQYRSGNREQDIAQAKASLEQAQAQLAQAELNLQDSTLIAPSDGTLLTRAVEPGTVLNEGGTVFTVSLTRPVWVRAYVDERNLDQAQPGRKVLLYTDGRPDKPYHGQIGFVSPTAEFTPKTVETPDLRTDLVYRLRIVVTDADDALRQGMPVTVQFGDEAGHE</sequence>
<dbReference type="InterPro" id="IPR050465">
    <property type="entry name" value="UPF0194_transport"/>
</dbReference>
<feature type="domain" description="YbhG-like alpha-helical hairpin" evidence="8">
    <location>
        <begin position="124"/>
        <end position="253"/>
    </location>
</feature>
<dbReference type="Pfam" id="PF25954">
    <property type="entry name" value="Beta-barrel_RND_2"/>
    <property type="match status" value="1"/>
</dbReference>
<accession>A0A914Y291</accession>
<dbReference type="InterPro" id="IPR036271">
    <property type="entry name" value="Tet_transcr_reg_TetR-rel_C_sf"/>
</dbReference>
<dbReference type="Proteomes" id="UP000887577">
    <property type="component" value="Unplaced"/>
</dbReference>
<keyword evidence="3" id="KW-0732">Signal</keyword>
<evidence type="ECO:0000259" key="9">
    <source>
        <dbReference type="Pfam" id="PF25954"/>
    </source>
</evidence>
<evidence type="ECO:0000313" key="11">
    <source>
        <dbReference type="WBParaSite" id="PSU_v2.g14293.t1"/>
    </source>
</evidence>
<dbReference type="FunFam" id="2.40.30.170:FF:000005">
    <property type="entry name" value="UPF0194 membrane protein YbhG"/>
    <property type="match status" value="1"/>
</dbReference>
<comment type="subcellular location">
    <subcellularLocation>
        <location evidence="1">Periplasm</location>
    </subcellularLocation>
</comment>
<dbReference type="AlphaFoldDB" id="A0A914Y291"/>
<dbReference type="Gene3D" id="2.40.30.170">
    <property type="match status" value="1"/>
</dbReference>
<dbReference type="NCBIfam" id="NF008587">
    <property type="entry name" value="PRK11552.1"/>
    <property type="match status" value="1"/>
</dbReference>
<dbReference type="PANTHER" id="PTHR32347:SF29">
    <property type="entry name" value="UPF0194 MEMBRANE PROTEIN YBHG"/>
    <property type="match status" value="1"/>
</dbReference>
<evidence type="ECO:0000259" key="7">
    <source>
        <dbReference type="Pfam" id="PF09209"/>
    </source>
</evidence>
<dbReference type="Gene3D" id="2.40.50.100">
    <property type="match status" value="1"/>
</dbReference>
<evidence type="ECO:0000256" key="6">
    <source>
        <dbReference type="SAM" id="Coils"/>
    </source>
</evidence>
<evidence type="ECO:0000313" key="10">
    <source>
        <dbReference type="Proteomes" id="UP000887577"/>
    </source>
</evidence>
<dbReference type="Pfam" id="PF25881">
    <property type="entry name" value="HH_YBHG"/>
    <property type="match status" value="1"/>
</dbReference>
<dbReference type="FunFam" id="1.10.287.470:FF:000004">
    <property type="entry name" value="UPF0194 membrane protein YbhG"/>
    <property type="match status" value="1"/>
</dbReference>
<keyword evidence="4" id="KW-0574">Periplasm</keyword>
<name>A0A914Y291_9BILA</name>
<evidence type="ECO:0000256" key="2">
    <source>
        <dbReference type="ARBA" id="ARBA00010602"/>
    </source>
</evidence>
<keyword evidence="5 6" id="KW-0175">Coiled coil</keyword>
<dbReference type="SUPFAM" id="SSF48498">
    <property type="entry name" value="Tetracyclin repressor-like, C-terminal domain"/>
    <property type="match status" value="1"/>
</dbReference>
<organism evidence="10 11">
    <name type="scientific">Panagrolaimus superbus</name>
    <dbReference type="NCBI Taxonomy" id="310955"/>
    <lineage>
        <taxon>Eukaryota</taxon>
        <taxon>Metazoa</taxon>
        <taxon>Ecdysozoa</taxon>
        <taxon>Nematoda</taxon>
        <taxon>Chromadorea</taxon>
        <taxon>Rhabditida</taxon>
        <taxon>Tylenchina</taxon>
        <taxon>Panagrolaimomorpha</taxon>
        <taxon>Panagrolaimoidea</taxon>
        <taxon>Panagrolaimidae</taxon>
        <taxon>Panagrolaimus</taxon>
    </lineage>
</organism>
<protein>
    <submittedName>
        <fullName evidence="11">Secretion protein HlyD</fullName>
    </submittedName>
</protein>
<dbReference type="Gene3D" id="1.10.357.10">
    <property type="entry name" value="Tetracycline Repressor, domain 2"/>
    <property type="match status" value="1"/>
</dbReference>
<dbReference type="WBParaSite" id="PSU_v2.g14293.t1">
    <property type="protein sequence ID" value="PSU_v2.g14293.t1"/>
    <property type="gene ID" value="PSU_v2.g14293"/>
</dbReference>
<reference evidence="11" key="1">
    <citation type="submission" date="2022-11" db="UniProtKB">
        <authorList>
            <consortium name="WormBaseParasite"/>
        </authorList>
    </citation>
    <scope>IDENTIFICATION</scope>
</reference>
<dbReference type="InterPro" id="IPR015292">
    <property type="entry name" value="Tscrpt_reg_YbiH_C"/>
</dbReference>
<proteinExistence type="inferred from homology"/>
<comment type="similarity">
    <text evidence="2">Belongs to the UPF0194 family.</text>
</comment>
<dbReference type="Gene3D" id="1.10.287.470">
    <property type="entry name" value="Helix hairpin bin"/>
    <property type="match status" value="1"/>
</dbReference>
<dbReference type="NCBIfam" id="NF002939">
    <property type="entry name" value="PRK03598.1"/>
    <property type="match status" value="1"/>
</dbReference>
<dbReference type="PANTHER" id="PTHR32347">
    <property type="entry name" value="EFFLUX SYSTEM COMPONENT YKNX-RELATED"/>
    <property type="match status" value="1"/>
</dbReference>
<evidence type="ECO:0000259" key="8">
    <source>
        <dbReference type="Pfam" id="PF25881"/>
    </source>
</evidence>
<dbReference type="InterPro" id="IPR058792">
    <property type="entry name" value="Beta-barrel_RND_2"/>
</dbReference>
<feature type="coiled-coil region" evidence="6">
    <location>
        <begin position="197"/>
        <end position="257"/>
    </location>
</feature>
<keyword evidence="10" id="KW-1185">Reference proteome</keyword>
<evidence type="ECO:0000256" key="3">
    <source>
        <dbReference type="ARBA" id="ARBA00022729"/>
    </source>
</evidence>
<evidence type="ECO:0000256" key="4">
    <source>
        <dbReference type="ARBA" id="ARBA00022764"/>
    </source>
</evidence>
<dbReference type="Pfam" id="PF09209">
    <property type="entry name" value="CecR_C"/>
    <property type="match status" value="1"/>
</dbReference>
<feature type="domain" description="CusB-like beta-barrel" evidence="9">
    <location>
        <begin position="289"/>
        <end position="377"/>
    </location>
</feature>
<evidence type="ECO:0000256" key="1">
    <source>
        <dbReference type="ARBA" id="ARBA00004418"/>
    </source>
</evidence>
<dbReference type="SUPFAM" id="SSF111369">
    <property type="entry name" value="HlyD-like secretion proteins"/>
    <property type="match status" value="2"/>
</dbReference>
<dbReference type="InterPro" id="IPR059052">
    <property type="entry name" value="HH_YbhG-like"/>
</dbReference>
<feature type="domain" description="Transcription regulator YbiH C-terminal" evidence="7">
    <location>
        <begin position="4"/>
        <end position="113"/>
    </location>
</feature>
<evidence type="ECO:0000256" key="5">
    <source>
        <dbReference type="ARBA" id="ARBA00023054"/>
    </source>
</evidence>